<dbReference type="EMBL" id="UZAI01010219">
    <property type="protein sequence ID" value="VDP06640.1"/>
    <property type="molecule type" value="Genomic_DNA"/>
</dbReference>
<evidence type="ECO:0000313" key="3">
    <source>
        <dbReference type="Proteomes" id="UP000277204"/>
    </source>
</evidence>
<reference evidence="2 3" key="1">
    <citation type="submission" date="2018-11" db="EMBL/GenBank/DDBJ databases">
        <authorList>
            <consortium name="Pathogen Informatics"/>
        </authorList>
    </citation>
    <scope>NUCLEOTIDE SEQUENCE [LARGE SCALE GENOMIC DNA]</scope>
    <source>
        <strain evidence="2 3">Zambia</strain>
    </source>
</reference>
<keyword evidence="3" id="KW-1185">Reference proteome</keyword>
<sequence>MEKIASITEAETSDVEVTSNHHSIRRQTRINAMVSSVVFCANVVSIKSLIISL</sequence>
<keyword evidence="1" id="KW-0472">Membrane</keyword>
<keyword evidence="1" id="KW-1133">Transmembrane helix</keyword>
<evidence type="ECO:0000256" key="1">
    <source>
        <dbReference type="SAM" id="Phobius"/>
    </source>
</evidence>
<keyword evidence="1" id="KW-0812">Transmembrane</keyword>
<gene>
    <name evidence="2" type="ORF">SMRZ_LOCUS13510</name>
</gene>
<protein>
    <submittedName>
        <fullName evidence="2">Uncharacterized protein</fullName>
    </submittedName>
</protein>
<dbReference type="Proteomes" id="UP000277204">
    <property type="component" value="Unassembled WGS sequence"/>
</dbReference>
<evidence type="ECO:0000313" key="2">
    <source>
        <dbReference type="EMBL" id="VDP06640.1"/>
    </source>
</evidence>
<accession>A0A3P8AQX1</accession>
<feature type="transmembrane region" description="Helical" evidence="1">
    <location>
        <begin position="30"/>
        <end position="51"/>
    </location>
</feature>
<proteinExistence type="predicted"/>
<name>A0A3P8AQX1_9TREM</name>
<dbReference type="AlphaFoldDB" id="A0A3P8AQX1"/>
<organism evidence="2 3">
    <name type="scientific">Schistosoma margrebowiei</name>
    <dbReference type="NCBI Taxonomy" id="48269"/>
    <lineage>
        <taxon>Eukaryota</taxon>
        <taxon>Metazoa</taxon>
        <taxon>Spiralia</taxon>
        <taxon>Lophotrochozoa</taxon>
        <taxon>Platyhelminthes</taxon>
        <taxon>Trematoda</taxon>
        <taxon>Digenea</taxon>
        <taxon>Strigeidida</taxon>
        <taxon>Schistosomatoidea</taxon>
        <taxon>Schistosomatidae</taxon>
        <taxon>Schistosoma</taxon>
    </lineage>
</organism>